<dbReference type="GO" id="GO:0019684">
    <property type="term" value="P:photosynthesis, light reaction"/>
    <property type="evidence" value="ECO:0000318"/>
    <property type="project" value="GO_Central"/>
</dbReference>
<organism evidence="9 10">
    <name type="scientific">Thalassiosira pseudonana</name>
    <name type="common">Marine diatom</name>
    <name type="synonym">Cyclotella nana</name>
    <dbReference type="NCBI Taxonomy" id="35128"/>
    <lineage>
        <taxon>Eukaryota</taxon>
        <taxon>Sar</taxon>
        <taxon>Stramenopiles</taxon>
        <taxon>Ochrophyta</taxon>
        <taxon>Bacillariophyta</taxon>
        <taxon>Coscinodiscophyceae</taxon>
        <taxon>Thalassiosirophycidae</taxon>
        <taxon>Thalassiosirales</taxon>
        <taxon>Thalassiosiraceae</taxon>
        <taxon>Thalassiosira</taxon>
    </lineage>
</organism>
<dbReference type="PaxDb" id="35128-Thaps7672"/>
<reference evidence="9 10" key="2">
    <citation type="journal article" date="2008" name="Nature">
        <title>The Phaeodactylum genome reveals the evolutionary history of diatom genomes.</title>
        <authorList>
            <person name="Bowler C."/>
            <person name="Allen A.E."/>
            <person name="Badger J.H."/>
            <person name="Grimwood J."/>
            <person name="Jabbari K."/>
            <person name="Kuo A."/>
            <person name="Maheswari U."/>
            <person name="Martens C."/>
            <person name="Maumus F."/>
            <person name="Otillar R.P."/>
            <person name="Rayko E."/>
            <person name="Salamov A."/>
            <person name="Vandepoele K."/>
            <person name="Beszteri B."/>
            <person name="Gruber A."/>
            <person name="Heijde M."/>
            <person name="Katinka M."/>
            <person name="Mock T."/>
            <person name="Valentin K."/>
            <person name="Verret F."/>
            <person name="Berges J.A."/>
            <person name="Brownlee C."/>
            <person name="Cadoret J.P."/>
            <person name="Chiovitti A."/>
            <person name="Choi C.J."/>
            <person name="Coesel S."/>
            <person name="De Martino A."/>
            <person name="Detter J.C."/>
            <person name="Durkin C."/>
            <person name="Falciatore A."/>
            <person name="Fournet J."/>
            <person name="Haruta M."/>
            <person name="Huysman M.J."/>
            <person name="Jenkins B.D."/>
            <person name="Jiroutova K."/>
            <person name="Jorgensen R.E."/>
            <person name="Joubert Y."/>
            <person name="Kaplan A."/>
            <person name="Kroger N."/>
            <person name="Kroth P.G."/>
            <person name="La Roche J."/>
            <person name="Lindquist E."/>
            <person name="Lommer M."/>
            <person name="Martin-Jezequel V."/>
            <person name="Lopez P.J."/>
            <person name="Lucas S."/>
            <person name="Mangogna M."/>
            <person name="McGinnis K."/>
            <person name="Medlin L.K."/>
            <person name="Montsant A."/>
            <person name="Oudot-Le Secq M.P."/>
            <person name="Napoli C."/>
            <person name="Obornik M."/>
            <person name="Parker M.S."/>
            <person name="Petit J.L."/>
            <person name="Porcel B.M."/>
            <person name="Poulsen N."/>
            <person name="Robison M."/>
            <person name="Rychlewski L."/>
            <person name="Rynearson T.A."/>
            <person name="Schmutz J."/>
            <person name="Shapiro H."/>
            <person name="Siaut M."/>
            <person name="Stanley M."/>
            <person name="Sussman M.R."/>
            <person name="Taylor A.R."/>
            <person name="Vardi A."/>
            <person name="von Dassow P."/>
            <person name="Vyverman W."/>
            <person name="Willis A."/>
            <person name="Wyrwicz L.S."/>
            <person name="Rokhsar D.S."/>
            <person name="Weissenbach J."/>
            <person name="Armbrust E.V."/>
            <person name="Green B.R."/>
            <person name="Van de Peer Y."/>
            <person name="Grigoriev I.V."/>
        </authorList>
    </citation>
    <scope>NUCLEOTIDE SEQUENCE [LARGE SCALE GENOMIC DNA]</scope>
    <source>
        <strain evidence="9 10">CCMP1335</strain>
    </source>
</reference>
<dbReference type="AlphaFoldDB" id="B8C769"/>
<evidence type="ECO:0000313" key="10">
    <source>
        <dbReference type="Proteomes" id="UP000001449"/>
    </source>
</evidence>
<keyword evidence="4 8" id="KW-0812">Transmembrane</keyword>
<evidence type="ECO:0000256" key="5">
    <source>
        <dbReference type="ARBA" id="ARBA00022989"/>
    </source>
</evidence>
<dbReference type="RefSeq" id="XP_002291842.1">
    <property type="nucleotide sequence ID" value="XM_002291806.1"/>
</dbReference>
<dbReference type="KEGG" id="tps:THAPSDRAFT_7672"/>
<protein>
    <submittedName>
        <fullName evidence="9">Uncharacterized protein</fullName>
    </submittedName>
</protein>
<keyword evidence="5 8" id="KW-1133">Transmembrane helix</keyword>
<proteinExistence type="predicted"/>
<sequence length="239" mass="26629">MRPYAPKNAAKFEKLLVAFPDVLAYTCLAGDKKARLPSSEWELLYGEDEENGDVCKKSGNGSDGEVAAPMNEIVMDPATVVLYKMHKCLHAASHEVPEVVALFNLHLSTIGMEVNHLSDALSGCEKIVQTPVPLSYSRHTSRFLTLWCGFLPFAIVSQLGWLSIPVMLTVSWLLYGLEEIGHLIEQPFVPVTDRPTYLISDDVHDDDRASKTQPYDIGMPVCEVAERIRSEVERIVSLR</sequence>
<dbReference type="eggNOG" id="ENOG502RYJ2">
    <property type="taxonomic scope" value="Eukaryota"/>
</dbReference>
<dbReference type="Proteomes" id="UP000001449">
    <property type="component" value="Chromosome 8"/>
</dbReference>
<keyword evidence="10" id="KW-1185">Reference proteome</keyword>
<keyword evidence="3" id="KW-1003">Cell membrane</keyword>
<name>B8C769_THAPS</name>
<comment type="subcellular location">
    <subcellularLocation>
        <location evidence="1">Cell membrane</location>
        <topology evidence="1">Multi-pass membrane protein</topology>
    </subcellularLocation>
</comment>
<evidence type="ECO:0000256" key="4">
    <source>
        <dbReference type="ARBA" id="ARBA00022692"/>
    </source>
</evidence>
<dbReference type="InParanoid" id="B8C769"/>
<dbReference type="EMBL" id="CM000644">
    <property type="protein sequence ID" value="EED90693.1"/>
    <property type="molecule type" value="Genomic_DNA"/>
</dbReference>
<evidence type="ECO:0000256" key="7">
    <source>
        <dbReference type="ARBA" id="ARBA00023136"/>
    </source>
</evidence>
<keyword evidence="6" id="KW-0406">Ion transport</keyword>
<dbReference type="HOGENOM" id="CLU_1163159_0_0_1"/>
<evidence type="ECO:0000256" key="6">
    <source>
        <dbReference type="ARBA" id="ARBA00023065"/>
    </source>
</evidence>
<dbReference type="InterPro" id="IPR044669">
    <property type="entry name" value="YneE/VCCN1/2-like"/>
</dbReference>
<dbReference type="GO" id="GO:0042651">
    <property type="term" value="C:thylakoid membrane"/>
    <property type="evidence" value="ECO:0000318"/>
    <property type="project" value="GO_Central"/>
</dbReference>
<evidence type="ECO:0000256" key="2">
    <source>
        <dbReference type="ARBA" id="ARBA00022448"/>
    </source>
</evidence>
<keyword evidence="2" id="KW-0813">Transport</keyword>
<dbReference type="PANTHER" id="PTHR33281">
    <property type="entry name" value="UPF0187 PROTEIN YNEE"/>
    <property type="match status" value="1"/>
</dbReference>
<dbReference type="GO" id="GO:0005886">
    <property type="term" value="C:plasma membrane"/>
    <property type="evidence" value="ECO:0007669"/>
    <property type="project" value="UniProtKB-SubCell"/>
</dbReference>
<keyword evidence="7 8" id="KW-0472">Membrane</keyword>
<dbReference type="GeneID" id="7452846"/>
<evidence type="ECO:0000256" key="3">
    <source>
        <dbReference type="ARBA" id="ARBA00022475"/>
    </source>
</evidence>
<evidence type="ECO:0000313" key="9">
    <source>
        <dbReference type="EMBL" id="EED90693.1"/>
    </source>
</evidence>
<dbReference type="PANTHER" id="PTHR33281:SF19">
    <property type="entry name" value="VOLTAGE-DEPENDENT ANION CHANNEL-FORMING PROTEIN YNEE"/>
    <property type="match status" value="1"/>
</dbReference>
<dbReference type="GO" id="GO:0005247">
    <property type="term" value="F:voltage-gated chloride channel activity"/>
    <property type="evidence" value="ECO:0000318"/>
    <property type="project" value="GO_Central"/>
</dbReference>
<feature type="transmembrane region" description="Helical" evidence="8">
    <location>
        <begin position="143"/>
        <end position="164"/>
    </location>
</feature>
<dbReference type="STRING" id="35128.B8C769"/>
<evidence type="ECO:0000256" key="1">
    <source>
        <dbReference type="ARBA" id="ARBA00004651"/>
    </source>
</evidence>
<accession>B8C769</accession>
<evidence type="ECO:0000256" key="8">
    <source>
        <dbReference type="SAM" id="Phobius"/>
    </source>
</evidence>
<reference evidence="9 10" key="1">
    <citation type="journal article" date="2004" name="Science">
        <title>The genome of the diatom Thalassiosira pseudonana: ecology, evolution, and metabolism.</title>
        <authorList>
            <person name="Armbrust E.V."/>
            <person name="Berges J.A."/>
            <person name="Bowler C."/>
            <person name="Green B.R."/>
            <person name="Martinez D."/>
            <person name="Putnam N.H."/>
            <person name="Zhou S."/>
            <person name="Allen A.E."/>
            <person name="Apt K.E."/>
            <person name="Bechner M."/>
            <person name="Brzezinski M.A."/>
            <person name="Chaal B.K."/>
            <person name="Chiovitti A."/>
            <person name="Davis A.K."/>
            <person name="Demarest M.S."/>
            <person name="Detter J.C."/>
            <person name="Glavina T."/>
            <person name="Goodstein D."/>
            <person name="Hadi M.Z."/>
            <person name="Hellsten U."/>
            <person name="Hildebrand M."/>
            <person name="Jenkins B.D."/>
            <person name="Jurka J."/>
            <person name="Kapitonov V.V."/>
            <person name="Kroger N."/>
            <person name="Lau W.W."/>
            <person name="Lane T.W."/>
            <person name="Larimer F.W."/>
            <person name="Lippmeier J.C."/>
            <person name="Lucas S."/>
            <person name="Medina M."/>
            <person name="Montsant A."/>
            <person name="Obornik M."/>
            <person name="Parker M.S."/>
            <person name="Palenik B."/>
            <person name="Pazour G.J."/>
            <person name="Richardson P.M."/>
            <person name="Rynearson T.A."/>
            <person name="Saito M.A."/>
            <person name="Schwartz D.C."/>
            <person name="Thamatrakoln K."/>
            <person name="Valentin K."/>
            <person name="Vardi A."/>
            <person name="Wilkerson F.P."/>
            <person name="Rokhsar D.S."/>
        </authorList>
    </citation>
    <scope>NUCLEOTIDE SEQUENCE [LARGE SCALE GENOMIC DNA]</scope>
    <source>
        <strain evidence="9 10">CCMP1335</strain>
    </source>
</reference>
<gene>
    <name evidence="9" type="ORF">THAPSDRAFT_7672</name>
</gene>
<dbReference type="Pfam" id="PF25539">
    <property type="entry name" value="Bestrophin_2"/>
    <property type="match status" value="1"/>
</dbReference>